<keyword evidence="3" id="KW-1185">Reference proteome</keyword>
<evidence type="ECO:0008006" key="4">
    <source>
        <dbReference type="Google" id="ProtNLM"/>
    </source>
</evidence>
<reference evidence="2 3" key="1">
    <citation type="submission" date="2021-03" db="EMBL/GenBank/DDBJ databases">
        <title>Antimicrobial resistance genes in bacteria isolated from Japanese honey, and their potential for conferring macrolide and lincosamide resistance in the American foulbrood pathogen Paenibacillus larvae.</title>
        <authorList>
            <person name="Okamoto M."/>
            <person name="Kumagai M."/>
            <person name="Kanamori H."/>
            <person name="Takamatsu D."/>
        </authorList>
    </citation>
    <scope>NUCLEOTIDE SEQUENCE [LARGE SCALE GENOMIC DNA]</scope>
    <source>
        <strain evidence="2 3">J21TS3</strain>
    </source>
</reference>
<dbReference type="InterPro" id="IPR025031">
    <property type="entry name" value="DUF3919"/>
</dbReference>
<evidence type="ECO:0000313" key="2">
    <source>
        <dbReference type="EMBL" id="GIO67293.1"/>
    </source>
</evidence>
<protein>
    <recommendedName>
        <fullName evidence="4">DUF3919 family protein</fullName>
    </recommendedName>
</protein>
<proteinExistence type="predicted"/>
<dbReference type="Proteomes" id="UP000680638">
    <property type="component" value="Unassembled WGS sequence"/>
</dbReference>
<organism evidence="2 3">
    <name type="scientific">Paenibacillus cookii</name>
    <dbReference type="NCBI Taxonomy" id="157839"/>
    <lineage>
        <taxon>Bacteria</taxon>
        <taxon>Bacillati</taxon>
        <taxon>Bacillota</taxon>
        <taxon>Bacilli</taxon>
        <taxon>Bacillales</taxon>
        <taxon>Paenibacillaceae</taxon>
        <taxon>Paenibacillus</taxon>
    </lineage>
</organism>
<gene>
    <name evidence="2" type="ORF">J21TS3_21140</name>
</gene>
<dbReference type="Pfam" id="PF13057">
    <property type="entry name" value="DUF3919"/>
    <property type="match status" value="1"/>
</dbReference>
<name>A0ABQ4LWF7_9BACL</name>
<keyword evidence="1" id="KW-0812">Transmembrane</keyword>
<keyword evidence="1" id="KW-1133">Transmembrane helix</keyword>
<accession>A0ABQ4LWF7</accession>
<dbReference type="EMBL" id="BORW01000008">
    <property type="protein sequence ID" value="GIO67293.1"/>
    <property type="molecule type" value="Genomic_DNA"/>
</dbReference>
<comment type="caution">
    <text evidence="2">The sequence shown here is derived from an EMBL/GenBank/DDBJ whole genome shotgun (WGS) entry which is preliminary data.</text>
</comment>
<sequence length="263" mass="29213">MPEGKKGLSWFRLILVQAVIGCVLIGICSYTFRIPLDVVRTIPPQQDQSDRFAGIPMRIDLNYPGLGQVVLDDPKELLALKSAFSALLTAGREERSVKNARLLLSGSIAYLDQEDVPFQVQTSAFRFGDVSVNSLNVSANIRKLQSTLIDKVFTSSLIGAAVENSGNEVYALKSGVMTPLSKAERSALTVQIRTAARVIDFSRFEELSRQPDRHFVISLQASEQGKKHWLHIDRFNGAYMVVYDLLDETNQRAYFKLNVASGT</sequence>
<evidence type="ECO:0000313" key="3">
    <source>
        <dbReference type="Proteomes" id="UP000680638"/>
    </source>
</evidence>
<evidence type="ECO:0000256" key="1">
    <source>
        <dbReference type="SAM" id="Phobius"/>
    </source>
</evidence>
<feature type="transmembrane region" description="Helical" evidence="1">
    <location>
        <begin position="12"/>
        <end position="32"/>
    </location>
</feature>
<dbReference type="RefSeq" id="WP_212949489.1">
    <property type="nucleotide sequence ID" value="NZ_BORW01000008.1"/>
</dbReference>
<keyword evidence="1" id="KW-0472">Membrane</keyword>